<dbReference type="RefSeq" id="XP_013754473.1">
    <property type="nucleotide sequence ID" value="XM_013899019.1"/>
</dbReference>
<reference evidence="3 4" key="1">
    <citation type="submission" date="2010-05" db="EMBL/GenBank/DDBJ databases">
        <title>The Genome Sequence of Thecamonas trahens ATCC 50062.</title>
        <authorList>
            <consortium name="The Broad Institute Genome Sequencing Platform"/>
            <person name="Russ C."/>
            <person name="Cuomo C."/>
            <person name="Shea T."/>
            <person name="Young S.K."/>
            <person name="Zeng Q."/>
            <person name="Koehrsen M."/>
            <person name="Haas B."/>
            <person name="Borodovsky M."/>
            <person name="Guigo R."/>
            <person name="Alvarado L."/>
            <person name="Berlin A."/>
            <person name="Bochicchio J."/>
            <person name="Borenstein D."/>
            <person name="Chapman S."/>
            <person name="Chen Z."/>
            <person name="Freedman E."/>
            <person name="Gellesch M."/>
            <person name="Goldberg J."/>
            <person name="Griggs A."/>
            <person name="Gujja S."/>
            <person name="Heilman E."/>
            <person name="Heiman D."/>
            <person name="Hepburn T."/>
            <person name="Howarth C."/>
            <person name="Jen D."/>
            <person name="Larson L."/>
            <person name="Mehta T."/>
            <person name="Park D."/>
            <person name="Pearson M."/>
            <person name="Roberts A."/>
            <person name="Saif S."/>
            <person name="Shenoy N."/>
            <person name="Sisk P."/>
            <person name="Stolte C."/>
            <person name="Sykes S."/>
            <person name="Thomson T."/>
            <person name="Walk T."/>
            <person name="White J."/>
            <person name="Yandava C."/>
            <person name="Burger G."/>
            <person name="Gray M.W."/>
            <person name="Holland P.W.H."/>
            <person name="King N."/>
            <person name="Lang F.B.F."/>
            <person name="Roger A.J."/>
            <person name="Ruiz-Trillo I."/>
            <person name="Lander E."/>
            <person name="Nusbaum C."/>
        </authorList>
    </citation>
    <scope>NUCLEOTIDE SEQUENCE [LARGE SCALE GENOMIC DNA]</scope>
    <source>
        <strain evidence="3 4">ATCC 50062</strain>
    </source>
</reference>
<organism evidence="3 4">
    <name type="scientific">Thecamonas trahens ATCC 50062</name>
    <dbReference type="NCBI Taxonomy" id="461836"/>
    <lineage>
        <taxon>Eukaryota</taxon>
        <taxon>Apusozoa</taxon>
        <taxon>Apusomonadida</taxon>
        <taxon>Apusomonadidae</taxon>
        <taxon>Thecamonas</taxon>
    </lineage>
</organism>
<dbReference type="GO" id="GO:0003924">
    <property type="term" value="F:GTPase activity"/>
    <property type="evidence" value="ECO:0007669"/>
    <property type="project" value="InterPro"/>
</dbReference>
<dbReference type="InterPro" id="IPR027417">
    <property type="entry name" value="P-loop_NTPase"/>
</dbReference>
<evidence type="ECO:0000313" key="4">
    <source>
        <dbReference type="Proteomes" id="UP000054408"/>
    </source>
</evidence>
<dbReference type="Proteomes" id="UP000054408">
    <property type="component" value="Unassembled WGS sequence"/>
</dbReference>
<dbReference type="eggNOG" id="KOG0395">
    <property type="taxonomic scope" value="Eukaryota"/>
</dbReference>
<dbReference type="PANTHER" id="PTHR24070">
    <property type="entry name" value="RAS, DI-RAS, AND RHEB FAMILY MEMBERS OF SMALL GTPASE SUPERFAMILY"/>
    <property type="match status" value="1"/>
</dbReference>
<sequence length="140" mass="15686">QTEIDGQQCLLEILDTAGTEQFTAMRDLYMKNGQGFILVYSITAMATFNDLNDIHEQILRVKDAETVPMVLVGNKCDLEDDRIVEKEQGDAKAKEWSCTFMECSAKTRYNIDEIFDDVVGQINLSEPAPKTKKKGGCALL</sequence>
<dbReference type="SMART" id="SM00175">
    <property type="entry name" value="RAB"/>
    <property type="match status" value="1"/>
</dbReference>
<dbReference type="PROSITE" id="PS51419">
    <property type="entry name" value="RAB"/>
    <property type="match status" value="1"/>
</dbReference>
<keyword evidence="4" id="KW-1185">Reference proteome</keyword>
<gene>
    <name evidence="3" type="ORF">AMSG_08945</name>
</gene>
<dbReference type="OrthoDB" id="5976022at2759"/>
<dbReference type="AlphaFoldDB" id="A0A0L0DPT0"/>
<dbReference type="SUPFAM" id="SSF52540">
    <property type="entry name" value="P-loop containing nucleoside triphosphate hydrolases"/>
    <property type="match status" value="1"/>
</dbReference>
<dbReference type="GeneID" id="25567520"/>
<feature type="non-terminal residue" evidence="3">
    <location>
        <position position="1"/>
    </location>
</feature>
<name>A0A0L0DPT0_THETB</name>
<dbReference type="GO" id="GO:0005525">
    <property type="term" value="F:GTP binding"/>
    <property type="evidence" value="ECO:0007669"/>
    <property type="project" value="UniProtKB-KW"/>
</dbReference>
<dbReference type="SMART" id="SM00173">
    <property type="entry name" value="RAS"/>
    <property type="match status" value="1"/>
</dbReference>
<dbReference type="InterPro" id="IPR001806">
    <property type="entry name" value="Small_GTPase"/>
</dbReference>
<dbReference type="GO" id="GO:0016020">
    <property type="term" value="C:membrane"/>
    <property type="evidence" value="ECO:0007669"/>
    <property type="project" value="InterPro"/>
</dbReference>
<dbReference type="Gene3D" id="3.40.50.300">
    <property type="entry name" value="P-loop containing nucleotide triphosphate hydrolases"/>
    <property type="match status" value="1"/>
</dbReference>
<keyword evidence="1" id="KW-0547">Nucleotide-binding</keyword>
<evidence type="ECO:0000256" key="1">
    <source>
        <dbReference type="ARBA" id="ARBA00022741"/>
    </source>
</evidence>
<evidence type="ECO:0000256" key="2">
    <source>
        <dbReference type="ARBA" id="ARBA00023134"/>
    </source>
</evidence>
<dbReference type="GO" id="GO:0007165">
    <property type="term" value="P:signal transduction"/>
    <property type="evidence" value="ECO:0007669"/>
    <property type="project" value="InterPro"/>
</dbReference>
<dbReference type="STRING" id="461836.A0A0L0DPT0"/>
<dbReference type="Pfam" id="PF00071">
    <property type="entry name" value="Ras"/>
    <property type="match status" value="1"/>
</dbReference>
<dbReference type="InterPro" id="IPR020849">
    <property type="entry name" value="Small_GTPase_Ras-type"/>
</dbReference>
<evidence type="ECO:0000313" key="3">
    <source>
        <dbReference type="EMBL" id="KNC53438.1"/>
    </source>
</evidence>
<dbReference type="PRINTS" id="PR00449">
    <property type="entry name" value="RASTRNSFRMNG"/>
</dbReference>
<dbReference type="SMART" id="SM00174">
    <property type="entry name" value="RHO"/>
    <property type="match status" value="1"/>
</dbReference>
<protein>
    <submittedName>
        <fullName evidence="3">Ras-like protein Rap-1b</fullName>
    </submittedName>
</protein>
<proteinExistence type="predicted"/>
<dbReference type="NCBIfam" id="TIGR00231">
    <property type="entry name" value="small_GTP"/>
    <property type="match status" value="1"/>
</dbReference>
<dbReference type="PROSITE" id="PS51421">
    <property type="entry name" value="RAS"/>
    <property type="match status" value="1"/>
</dbReference>
<dbReference type="InterPro" id="IPR005225">
    <property type="entry name" value="Small_GTP-bd"/>
</dbReference>
<keyword evidence="2" id="KW-0342">GTP-binding</keyword>
<dbReference type="EMBL" id="GL349481">
    <property type="protein sequence ID" value="KNC53438.1"/>
    <property type="molecule type" value="Genomic_DNA"/>
</dbReference>
<accession>A0A0L0DPT0</accession>